<protein>
    <submittedName>
        <fullName evidence="2">Uncharacterized protein</fullName>
    </submittedName>
</protein>
<proteinExistence type="predicted"/>
<dbReference type="EMBL" id="CAICTM010000236">
    <property type="protein sequence ID" value="CAB9505614.1"/>
    <property type="molecule type" value="Genomic_DNA"/>
</dbReference>
<feature type="transmembrane region" description="Helical" evidence="1">
    <location>
        <begin position="36"/>
        <end position="56"/>
    </location>
</feature>
<comment type="caution">
    <text evidence="2">The sequence shown here is derived from an EMBL/GenBank/DDBJ whole genome shotgun (WGS) entry which is preliminary data.</text>
</comment>
<evidence type="ECO:0000313" key="2">
    <source>
        <dbReference type="EMBL" id="CAB9505614.1"/>
    </source>
</evidence>
<keyword evidence="1" id="KW-0472">Membrane</keyword>
<evidence type="ECO:0000313" key="3">
    <source>
        <dbReference type="Proteomes" id="UP001153069"/>
    </source>
</evidence>
<organism evidence="2 3">
    <name type="scientific">Seminavis robusta</name>
    <dbReference type="NCBI Taxonomy" id="568900"/>
    <lineage>
        <taxon>Eukaryota</taxon>
        <taxon>Sar</taxon>
        <taxon>Stramenopiles</taxon>
        <taxon>Ochrophyta</taxon>
        <taxon>Bacillariophyta</taxon>
        <taxon>Bacillariophyceae</taxon>
        <taxon>Bacillariophycidae</taxon>
        <taxon>Naviculales</taxon>
        <taxon>Naviculaceae</taxon>
        <taxon>Seminavis</taxon>
    </lineage>
</organism>
<reference evidence="2" key="1">
    <citation type="submission" date="2020-06" db="EMBL/GenBank/DDBJ databases">
        <authorList>
            <consortium name="Plant Systems Biology data submission"/>
        </authorList>
    </citation>
    <scope>NUCLEOTIDE SEQUENCE</scope>
    <source>
        <strain evidence="2">D6</strain>
    </source>
</reference>
<dbReference type="AlphaFoldDB" id="A0A9N8DN53"/>
<sequence>MSSKHRLTRSFRTLSALLYIGNAAVAFKFAIQPHYLHVLVGIIVGFVCLGMLCVSVEAPRILVSRIEASTFGQLLFTFRGRYMVDLLVALLLFAMGPWGILLGIFTLLLIFGIRFLGVKQPDAFNEIFRQSDIESQSEYTLESEYEPSQQTR</sequence>
<evidence type="ECO:0000256" key="1">
    <source>
        <dbReference type="SAM" id="Phobius"/>
    </source>
</evidence>
<feature type="transmembrane region" description="Helical" evidence="1">
    <location>
        <begin position="86"/>
        <end position="113"/>
    </location>
</feature>
<accession>A0A9N8DN53</accession>
<dbReference type="OrthoDB" id="195888at2759"/>
<gene>
    <name evidence="2" type="ORF">SEMRO_237_G095310.1</name>
</gene>
<keyword evidence="1" id="KW-0812">Transmembrane</keyword>
<name>A0A9N8DN53_9STRA</name>
<keyword evidence="1" id="KW-1133">Transmembrane helix</keyword>
<dbReference type="Proteomes" id="UP001153069">
    <property type="component" value="Unassembled WGS sequence"/>
</dbReference>
<keyword evidence="3" id="KW-1185">Reference proteome</keyword>